<evidence type="ECO:0000313" key="3">
    <source>
        <dbReference type="EnsemblMetazoa" id="ADIR003116-PA"/>
    </source>
</evidence>
<name>A0A182N645_9DIPT</name>
<proteinExistence type="predicted"/>
<feature type="compositionally biased region" description="Polar residues" evidence="1">
    <location>
        <begin position="48"/>
        <end position="65"/>
    </location>
</feature>
<keyword evidence="2" id="KW-0472">Membrane</keyword>
<dbReference type="VEuPathDB" id="VectorBase:ADIR003116"/>
<feature type="region of interest" description="Disordered" evidence="1">
    <location>
        <begin position="48"/>
        <end position="68"/>
    </location>
</feature>
<keyword evidence="4" id="KW-1185">Reference proteome</keyword>
<dbReference type="AlphaFoldDB" id="A0A182N645"/>
<accession>A0A182N645</accession>
<dbReference type="EnsemblMetazoa" id="ADIR003116-RA">
    <property type="protein sequence ID" value="ADIR003116-PA"/>
    <property type="gene ID" value="ADIR003116"/>
</dbReference>
<evidence type="ECO:0000256" key="2">
    <source>
        <dbReference type="SAM" id="Phobius"/>
    </source>
</evidence>
<keyword evidence="2" id="KW-1133">Transmembrane helix</keyword>
<evidence type="ECO:0000256" key="1">
    <source>
        <dbReference type="SAM" id="MobiDB-lite"/>
    </source>
</evidence>
<keyword evidence="2" id="KW-0812">Transmembrane</keyword>
<dbReference type="Proteomes" id="UP000075884">
    <property type="component" value="Unassembled WGS sequence"/>
</dbReference>
<protein>
    <submittedName>
        <fullName evidence="3">Uncharacterized protein</fullName>
    </submittedName>
</protein>
<organism evidence="3 4">
    <name type="scientific">Anopheles dirus</name>
    <dbReference type="NCBI Taxonomy" id="7168"/>
    <lineage>
        <taxon>Eukaryota</taxon>
        <taxon>Metazoa</taxon>
        <taxon>Ecdysozoa</taxon>
        <taxon>Arthropoda</taxon>
        <taxon>Hexapoda</taxon>
        <taxon>Insecta</taxon>
        <taxon>Pterygota</taxon>
        <taxon>Neoptera</taxon>
        <taxon>Endopterygota</taxon>
        <taxon>Diptera</taxon>
        <taxon>Nematocera</taxon>
        <taxon>Culicoidea</taxon>
        <taxon>Culicidae</taxon>
        <taxon>Anophelinae</taxon>
        <taxon>Anopheles</taxon>
    </lineage>
</organism>
<reference evidence="3" key="2">
    <citation type="submission" date="2020-05" db="UniProtKB">
        <authorList>
            <consortium name="EnsemblMetazoa"/>
        </authorList>
    </citation>
    <scope>IDENTIFICATION</scope>
    <source>
        <strain evidence="3">WRAIR2</strain>
    </source>
</reference>
<evidence type="ECO:0000313" key="4">
    <source>
        <dbReference type="Proteomes" id="UP000075884"/>
    </source>
</evidence>
<sequence length="219" mass="23759">MLLQLDGAIEATTSSTERLQRTYSGATGVPERRTNGSVVAVRNEDINTTVPSRTTPTNAHQNGTRSADVRSHTHVTLSMAHGNSNATLASALVPRAPPGAAAGAAEATPTTPTEQPARKVDILIYPTVSPETIVVPILSCIVGFPIFALLVICCLRRRAKIARERDRRRNFDLQANTITLVRFNSHHRKYRSTLHPCKLGVLFIRVAPSLSFFMSPGPT</sequence>
<reference evidence="4" key="1">
    <citation type="submission" date="2013-03" db="EMBL/GenBank/DDBJ databases">
        <title>The Genome Sequence of Anopheles dirus WRAIR2.</title>
        <authorList>
            <consortium name="The Broad Institute Genomics Platform"/>
            <person name="Neafsey D.E."/>
            <person name="Walton C."/>
            <person name="Walker B."/>
            <person name="Young S.K."/>
            <person name="Zeng Q."/>
            <person name="Gargeya S."/>
            <person name="Fitzgerald M."/>
            <person name="Haas B."/>
            <person name="Abouelleil A."/>
            <person name="Allen A.W."/>
            <person name="Alvarado L."/>
            <person name="Arachchi H.M."/>
            <person name="Berlin A.M."/>
            <person name="Chapman S.B."/>
            <person name="Gainer-Dewar J."/>
            <person name="Goldberg J."/>
            <person name="Griggs A."/>
            <person name="Gujja S."/>
            <person name="Hansen M."/>
            <person name="Howarth C."/>
            <person name="Imamovic A."/>
            <person name="Ireland A."/>
            <person name="Larimer J."/>
            <person name="McCowan C."/>
            <person name="Murphy C."/>
            <person name="Pearson M."/>
            <person name="Poon T.W."/>
            <person name="Priest M."/>
            <person name="Roberts A."/>
            <person name="Saif S."/>
            <person name="Shea T."/>
            <person name="Sisk P."/>
            <person name="Sykes S."/>
            <person name="Wortman J."/>
            <person name="Nusbaum C."/>
            <person name="Birren B."/>
        </authorList>
    </citation>
    <scope>NUCLEOTIDE SEQUENCE [LARGE SCALE GENOMIC DNA]</scope>
    <source>
        <strain evidence="4">WRAIR2</strain>
    </source>
</reference>
<feature type="transmembrane region" description="Helical" evidence="2">
    <location>
        <begin position="133"/>
        <end position="155"/>
    </location>
</feature>